<accession>A0AAD5SV97</accession>
<keyword evidence="3" id="KW-1185">Reference proteome</keyword>
<evidence type="ECO:0000313" key="2">
    <source>
        <dbReference type="EMBL" id="KAJ3111068.1"/>
    </source>
</evidence>
<feature type="non-terminal residue" evidence="2">
    <location>
        <position position="213"/>
    </location>
</feature>
<evidence type="ECO:0000256" key="1">
    <source>
        <dbReference type="SAM" id="MobiDB-lite"/>
    </source>
</evidence>
<protein>
    <submittedName>
        <fullName evidence="2">Uncharacterized protein</fullName>
    </submittedName>
</protein>
<gene>
    <name evidence="2" type="ORF">HK100_002821</name>
</gene>
<sequence length="213" mass="24450">MWRPQTSNTTTDTHAAVSNPGLSAFENALLEFAVADFPGTGRRAPVAPLLLPPIRKNENSQQLVDKRHGSQQQQQYQHEHSPRYDQQYDQHYNQHNNNSNYYSNYTFPRQSARGEFKPNQPYLQRYQQLIQNPNFVAPSLHHHSDQRQIVYARTFPSPPSIMPTPPIYPAPTIQSSNTRAPISPPFLSNEPMNQNQGLLPSHQTHPKDKILHK</sequence>
<organism evidence="2 3">
    <name type="scientific">Physocladia obscura</name>
    <dbReference type="NCBI Taxonomy" id="109957"/>
    <lineage>
        <taxon>Eukaryota</taxon>
        <taxon>Fungi</taxon>
        <taxon>Fungi incertae sedis</taxon>
        <taxon>Chytridiomycota</taxon>
        <taxon>Chytridiomycota incertae sedis</taxon>
        <taxon>Chytridiomycetes</taxon>
        <taxon>Chytridiales</taxon>
        <taxon>Chytriomycetaceae</taxon>
        <taxon>Physocladia</taxon>
    </lineage>
</organism>
<feature type="region of interest" description="Disordered" evidence="1">
    <location>
        <begin position="59"/>
        <end position="84"/>
    </location>
</feature>
<dbReference type="AlphaFoldDB" id="A0AAD5SV97"/>
<feature type="region of interest" description="Disordered" evidence="1">
    <location>
        <begin position="175"/>
        <end position="213"/>
    </location>
</feature>
<evidence type="ECO:0000313" key="3">
    <source>
        <dbReference type="Proteomes" id="UP001211907"/>
    </source>
</evidence>
<feature type="compositionally biased region" description="Polar residues" evidence="1">
    <location>
        <begin position="190"/>
        <end position="203"/>
    </location>
</feature>
<proteinExistence type="predicted"/>
<name>A0AAD5SV97_9FUNG</name>
<reference evidence="2" key="1">
    <citation type="submission" date="2020-05" db="EMBL/GenBank/DDBJ databases">
        <title>Phylogenomic resolution of chytrid fungi.</title>
        <authorList>
            <person name="Stajich J.E."/>
            <person name="Amses K."/>
            <person name="Simmons R."/>
            <person name="Seto K."/>
            <person name="Myers J."/>
            <person name="Bonds A."/>
            <person name="Quandt C.A."/>
            <person name="Barry K."/>
            <person name="Liu P."/>
            <person name="Grigoriev I."/>
            <person name="Longcore J.E."/>
            <person name="James T.Y."/>
        </authorList>
    </citation>
    <scope>NUCLEOTIDE SEQUENCE</scope>
    <source>
        <strain evidence="2">JEL0513</strain>
    </source>
</reference>
<dbReference type="EMBL" id="JADGJH010001670">
    <property type="protein sequence ID" value="KAJ3111068.1"/>
    <property type="molecule type" value="Genomic_DNA"/>
</dbReference>
<dbReference type="Proteomes" id="UP001211907">
    <property type="component" value="Unassembled WGS sequence"/>
</dbReference>
<comment type="caution">
    <text evidence="2">The sequence shown here is derived from an EMBL/GenBank/DDBJ whole genome shotgun (WGS) entry which is preliminary data.</text>
</comment>